<evidence type="ECO:0000313" key="1">
    <source>
        <dbReference type="EMBL" id="MBX56728.1"/>
    </source>
</evidence>
<proteinExistence type="predicted"/>
<organism evidence="1">
    <name type="scientific">Rhizophora mucronata</name>
    <name type="common">Asiatic mangrove</name>
    <dbReference type="NCBI Taxonomy" id="61149"/>
    <lineage>
        <taxon>Eukaryota</taxon>
        <taxon>Viridiplantae</taxon>
        <taxon>Streptophyta</taxon>
        <taxon>Embryophyta</taxon>
        <taxon>Tracheophyta</taxon>
        <taxon>Spermatophyta</taxon>
        <taxon>Magnoliopsida</taxon>
        <taxon>eudicotyledons</taxon>
        <taxon>Gunneridae</taxon>
        <taxon>Pentapetalae</taxon>
        <taxon>rosids</taxon>
        <taxon>fabids</taxon>
        <taxon>Malpighiales</taxon>
        <taxon>Rhizophoraceae</taxon>
        <taxon>Rhizophora</taxon>
    </lineage>
</organism>
<protein>
    <submittedName>
        <fullName evidence="1">Uncharacterized protein</fullName>
    </submittedName>
</protein>
<sequence>MDEKQIVYNKTHRDNHTSLLLQICRTLNLLILIFEKSNHLFNLRCQQATEDVEDSPTGGFEEGLNVYRQRDCFRNSNVTKPPN</sequence>
<dbReference type="EMBL" id="GGEC01076244">
    <property type="protein sequence ID" value="MBX56728.1"/>
    <property type="molecule type" value="Transcribed_RNA"/>
</dbReference>
<accession>A0A2P2PPP7</accession>
<dbReference type="AlphaFoldDB" id="A0A2P2PPP7"/>
<name>A0A2P2PPP7_RHIMU</name>
<reference evidence="1" key="1">
    <citation type="submission" date="2018-02" db="EMBL/GenBank/DDBJ databases">
        <title>Rhizophora mucronata_Transcriptome.</title>
        <authorList>
            <person name="Meera S.P."/>
            <person name="Sreeshan A."/>
            <person name="Augustine A."/>
        </authorList>
    </citation>
    <scope>NUCLEOTIDE SEQUENCE</scope>
    <source>
        <tissue evidence="1">Leaf</tissue>
    </source>
</reference>